<evidence type="ECO:0000256" key="1">
    <source>
        <dbReference type="SAM" id="Phobius"/>
    </source>
</evidence>
<dbReference type="SUPFAM" id="SSF55166">
    <property type="entry name" value="Hedgehog/DD-peptidase"/>
    <property type="match status" value="1"/>
</dbReference>
<evidence type="ECO:0000313" key="3">
    <source>
        <dbReference type="EMBL" id="OBV36822.1"/>
    </source>
</evidence>
<evidence type="ECO:0000313" key="4">
    <source>
        <dbReference type="Proteomes" id="UP000092713"/>
    </source>
</evidence>
<dbReference type="PATRIC" id="fig|1747903.4.peg.310"/>
<organism evidence="3 4">
    <name type="scientific">Janthinobacterium psychrotolerans</name>
    <dbReference type="NCBI Taxonomy" id="1747903"/>
    <lineage>
        <taxon>Bacteria</taxon>
        <taxon>Pseudomonadati</taxon>
        <taxon>Pseudomonadota</taxon>
        <taxon>Betaproteobacteria</taxon>
        <taxon>Burkholderiales</taxon>
        <taxon>Oxalobacteraceae</taxon>
        <taxon>Janthinobacterium</taxon>
    </lineage>
</organism>
<comment type="caution">
    <text evidence="3">The sequence shown here is derived from an EMBL/GenBank/DDBJ whole genome shotgun (WGS) entry which is preliminary data.</text>
</comment>
<dbReference type="CDD" id="cd14845">
    <property type="entry name" value="L-Ala-D-Glu_peptidase_like"/>
    <property type="match status" value="1"/>
</dbReference>
<gene>
    <name evidence="3" type="ORF">ASR47_1001299</name>
</gene>
<keyword evidence="4" id="KW-1185">Reference proteome</keyword>
<protein>
    <submittedName>
        <fullName evidence="3">Peptidoglycan L-alanyl-D-glutamate endopeptidase CwlK</fullName>
        <ecNumber evidence="3">3.4.-.-</ecNumber>
    </submittedName>
</protein>
<feature type="domain" description="Peptidase M15C" evidence="2">
    <location>
        <begin position="206"/>
        <end position="270"/>
    </location>
</feature>
<dbReference type="GO" id="GO:0008233">
    <property type="term" value="F:peptidase activity"/>
    <property type="evidence" value="ECO:0007669"/>
    <property type="project" value="InterPro"/>
</dbReference>
<dbReference type="InterPro" id="IPR039561">
    <property type="entry name" value="Peptidase_M15C"/>
</dbReference>
<dbReference type="STRING" id="1747903.ASR47_1001299"/>
<keyword evidence="1" id="KW-1133">Transmembrane helix</keyword>
<dbReference type="Pfam" id="PF13539">
    <property type="entry name" value="Peptidase_M15_4"/>
    <property type="match status" value="1"/>
</dbReference>
<dbReference type="Gene3D" id="3.30.1380.10">
    <property type="match status" value="1"/>
</dbReference>
<keyword evidence="3" id="KW-0378">Hydrolase</keyword>
<dbReference type="Proteomes" id="UP000092713">
    <property type="component" value="Unassembled WGS sequence"/>
</dbReference>
<feature type="transmembrane region" description="Helical" evidence="1">
    <location>
        <begin position="78"/>
        <end position="97"/>
    </location>
</feature>
<dbReference type="RefSeq" id="WP_065310598.1">
    <property type="nucleotide sequence ID" value="NZ_LOCQ01000062.1"/>
</dbReference>
<sequence length="279" mass="31379">MLIALILMYFLLASFACWLLLFPSGRAMLVQAVVNLGWRMHGRARRLNHGGGARWRQLQNRSGYGLAQGWQRLLRHRWLSLGGALLIAVPPLLAWLASDRIALRGYADRQYVINDQVSDLLKGEQLAPPPALPPLVFTTAEVTQLRPLLGGASRNWRLLDQDFAQRLLLVFKIMRDMHGYDMVLLEGYRSPARQDQLAAAGPGVSNAKAFQSYHQYGLAADCAFMHEGRLIISEKNAWAMRGYRLYGVTAESVGLHWGGRWTMMDFGHAELRQRGVLGN</sequence>
<dbReference type="InterPro" id="IPR009045">
    <property type="entry name" value="Zn_M74/Hedgehog-like"/>
</dbReference>
<keyword evidence="1" id="KW-0812">Transmembrane</keyword>
<proteinExistence type="predicted"/>
<reference evidence="3 4" key="1">
    <citation type="submission" date="2016-04" db="EMBL/GenBank/DDBJ databases">
        <title>Draft genome sequence of Janthinobacterium psychrotolerans sp. nov., isolated from freshwater sediments in Denmark.</title>
        <authorList>
            <person name="Gong X."/>
            <person name="Skrivergaard S."/>
            <person name="Korsgaard B.S."/>
            <person name="Schreiber L."/>
            <person name="Marshall I.P."/>
            <person name="Finster K."/>
            <person name="Schramm A."/>
        </authorList>
    </citation>
    <scope>NUCLEOTIDE SEQUENCE [LARGE SCALE GENOMIC DNA]</scope>
    <source>
        <strain evidence="3 4">S3-2</strain>
    </source>
</reference>
<dbReference type="EC" id="3.4.-.-" evidence="3"/>
<evidence type="ECO:0000259" key="2">
    <source>
        <dbReference type="Pfam" id="PF13539"/>
    </source>
</evidence>
<name>A0A1A7BTI8_9BURK</name>
<dbReference type="AlphaFoldDB" id="A0A1A7BTI8"/>
<dbReference type="OrthoDB" id="8479979at2"/>
<accession>A0A1A7BTI8</accession>
<keyword evidence="1" id="KW-0472">Membrane</keyword>
<dbReference type="EMBL" id="LOCQ01000062">
    <property type="protein sequence ID" value="OBV36822.1"/>
    <property type="molecule type" value="Genomic_DNA"/>
</dbReference>